<dbReference type="InterPro" id="IPR002547">
    <property type="entry name" value="tRNA-bd_dom"/>
</dbReference>
<reference evidence="5 6" key="1">
    <citation type="submission" date="2024-09" db="EMBL/GenBank/DDBJ databases">
        <title>Chromosome-scale assembly of Riccia fluitans.</title>
        <authorList>
            <person name="Paukszto L."/>
            <person name="Sawicki J."/>
            <person name="Karawczyk K."/>
            <person name="Piernik-Szablinska J."/>
            <person name="Szczecinska M."/>
            <person name="Mazdziarz M."/>
        </authorList>
    </citation>
    <scope>NUCLEOTIDE SEQUENCE [LARGE SCALE GENOMIC DNA]</scope>
    <source>
        <strain evidence="5">Rf_01</strain>
        <tissue evidence="5">Aerial parts of the thallus</tissue>
    </source>
</reference>
<organism evidence="5 6">
    <name type="scientific">Riccia fluitans</name>
    <dbReference type="NCBI Taxonomy" id="41844"/>
    <lineage>
        <taxon>Eukaryota</taxon>
        <taxon>Viridiplantae</taxon>
        <taxon>Streptophyta</taxon>
        <taxon>Embryophyta</taxon>
        <taxon>Marchantiophyta</taxon>
        <taxon>Marchantiopsida</taxon>
        <taxon>Marchantiidae</taxon>
        <taxon>Marchantiales</taxon>
        <taxon>Ricciaceae</taxon>
        <taxon>Riccia</taxon>
    </lineage>
</organism>
<dbReference type="Gene3D" id="2.40.50.140">
    <property type="entry name" value="Nucleic acid-binding proteins"/>
    <property type="match status" value="1"/>
</dbReference>
<accession>A0ABD1ZTF0</accession>
<dbReference type="InterPro" id="IPR012340">
    <property type="entry name" value="NA-bd_OB-fold"/>
</dbReference>
<dbReference type="SUPFAM" id="SSF50249">
    <property type="entry name" value="Nucleic acid-binding proteins"/>
    <property type="match status" value="1"/>
</dbReference>
<keyword evidence="6" id="KW-1185">Reference proteome</keyword>
<dbReference type="CDD" id="cd02799">
    <property type="entry name" value="tRNA_bind_EMAP-II_like"/>
    <property type="match status" value="1"/>
</dbReference>
<dbReference type="PANTHER" id="PTHR11586">
    <property type="entry name" value="TRNA-AMINOACYLATION COFACTOR ARC1 FAMILY MEMBER"/>
    <property type="match status" value="1"/>
</dbReference>
<evidence type="ECO:0000256" key="2">
    <source>
        <dbReference type="ARBA" id="ARBA00022884"/>
    </source>
</evidence>
<dbReference type="GO" id="GO:0000049">
    <property type="term" value="F:tRNA binding"/>
    <property type="evidence" value="ECO:0007669"/>
    <property type="project" value="UniProtKB-UniRule"/>
</dbReference>
<gene>
    <name evidence="5" type="ORF">R1flu_021807</name>
</gene>
<keyword evidence="1 3" id="KW-0820">tRNA-binding</keyword>
<feature type="domain" description="TRNA-binding" evidence="4">
    <location>
        <begin position="107"/>
        <end position="211"/>
    </location>
</feature>
<name>A0ABD1ZTF0_9MARC</name>
<proteinExistence type="predicted"/>
<evidence type="ECO:0000259" key="4">
    <source>
        <dbReference type="PROSITE" id="PS50886"/>
    </source>
</evidence>
<evidence type="ECO:0000313" key="5">
    <source>
        <dbReference type="EMBL" id="KAL2653679.1"/>
    </source>
</evidence>
<dbReference type="AlphaFoldDB" id="A0ABD1ZTF0"/>
<dbReference type="Pfam" id="PF01588">
    <property type="entry name" value="tRNA_bind"/>
    <property type="match status" value="1"/>
</dbReference>
<evidence type="ECO:0000313" key="6">
    <source>
        <dbReference type="Proteomes" id="UP001605036"/>
    </source>
</evidence>
<dbReference type="EMBL" id="JBHFFA010000001">
    <property type="protein sequence ID" value="KAL2653679.1"/>
    <property type="molecule type" value="Genomic_DNA"/>
</dbReference>
<dbReference type="PROSITE" id="PS50886">
    <property type="entry name" value="TRBD"/>
    <property type="match status" value="1"/>
</dbReference>
<dbReference type="InterPro" id="IPR051270">
    <property type="entry name" value="Tyrosine-tRNA_ligase_regulator"/>
</dbReference>
<evidence type="ECO:0000256" key="1">
    <source>
        <dbReference type="ARBA" id="ARBA00022555"/>
    </source>
</evidence>
<sequence>MAILGTRIAVARSVGLTVSAISHPSSSSTTASVIAPLRGAFASSTSCSFSQLTFSVRRSWISLSRRSVHSSVVSCTSSSPVSSTAVEEAVPTPSATEKAAPHVTQAEIDALDIRVGKVIKAWKHPEADSLYVEEVDLAEPEGPRTICSGLVKYLSLEELEGRNVVVLANLKARNMRGIKSNGMLLAASNAEHTIVQLLSPPDGAAPGERVWFGTEADQSEQAPAATPNQLAKKKIWESVRVPTRGEHSLNSPLTTIPQNYTSKIKIRLATVEGTKTPLICFRSLGDCD</sequence>
<evidence type="ECO:0000256" key="3">
    <source>
        <dbReference type="PROSITE-ProRule" id="PRU00209"/>
    </source>
</evidence>
<comment type="caution">
    <text evidence="5">The sequence shown here is derived from an EMBL/GenBank/DDBJ whole genome shotgun (WGS) entry which is preliminary data.</text>
</comment>
<keyword evidence="2 3" id="KW-0694">RNA-binding</keyword>
<protein>
    <recommendedName>
        <fullName evidence="4">tRNA-binding domain-containing protein</fullName>
    </recommendedName>
</protein>
<dbReference type="Proteomes" id="UP001605036">
    <property type="component" value="Unassembled WGS sequence"/>
</dbReference>
<dbReference type="FunFam" id="2.40.50.140:FF:000225">
    <property type="entry name" value="tyrosine--tRNA ligase, cytoplasmic"/>
    <property type="match status" value="1"/>
</dbReference>
<dbReference type="PANTHER" id="PTHR11586:SF47">
    <property type="entry name" value="NUCLEIC ACID-BINDING, OB-FOLD-LIKE PROTEIN"/>
    <property type="match status" value="1"/>
</dbReference>